<dbReference type="PANTHER" id="PTHR33908">
    <property type="entry name" value="MANNOSYLTRANSFERASE YKCB-RELATED"/>
    <property type="match status" value="1"/>
</dbReference>
<feature type="transmembrane region" description="Helical" evidence="8">
    <location>
        <begin position="274"/>
        <end position="293"/>
    </location>
</feature>
<evidence type="ECO:0000313" key="11">
    <source>
        <dbReference type="Proteomes" id="UP000466966"/>
    </source>
</evidence>
<comment type="subcellular location">
    <subcellularLocation>
        <location evidence="1">Cell membrane</location>
        <topology evidence="1">Multi-pass membrane protein</topology>
    </subcellularLocation>
</comment>
<feature type="transmembrane region" description="Helical" evidence="8">
    <location>
        <begin position="224"/>
        <end position="244"/>
    </location>
</feature>
<feature type="transmembrane region" description="Helical" evidence="8">
    <location>
        <begin position="102"/>
        <end position="123"/>
    </location>
</feature>
<keyword evidence="6 8" id="KW-1133">Transmembrane helix</keyword>
<evidence type="ECO:0000256" key="7">
    <source>
        <dbReference type="ARBA" id="ARBA00023136"/>
    </source>
</evidence>
<gene>
    <name evidence="10" type="ORF">GRI99_13275</name>
</gene>
<feature type="transmembrane region" description="Helical" evidence="8">
    <location>
        <begin position="191"/>
        <end position="212"/>
    </location>
</feature>
<dbReference type="GO" id="GO:0016763">
    <property type="term" value="F:pentosyltransferase activity"/>
    <property type="evidence" value="ECO:0007669"/>
    <property type="project" value="TreeGrafter"/>
</dbReference>
<keyword evidence="5 8" id="KW-0812">Transmembrane</keyword>
<evidence type="ECO:0000256" key="5">
    <source>
        <dbReference type="ARBA" id="ARBA00022692"/>
    </source>
</evidence>
<reference evidence="10 11" key="1">
    <citation type="submission" date="2019-12" db="EMBL/GenBank/DDBJ databases">
        <title>Genomic-based taxomic classification of the family Erythrobacteraceae.</title>
        <authorList>
            <person name="Xu L."/>
        </authorList>
    </citation>
    <scope>NUCLEOTIDE SEQUENCE [LARGE SCALE GENOMIC DNA]</scope>
    <source>
        <strain evidence="10 11">M0322</strain>
    </source>
</reference>
<organism evidence="10 11">
    <name type="scientific">Alteraurantiacibacter buctensis</name>
    <dbReference type="NCBI Taxonomy" id="1503981"/>
    <lineage>
        <taxon>Bacteria</taxon>
        <taxon>Pseudomonadati</taxon>
        <taxon>Pseudomonadota</taxon>
        <taxon>Alphaproteobacteria</taxon>
        <taxon>Sphingomonadales</taxon>
        <taxon>Erythrobacteraceae</taxon>
        <taxon>Alteraurantiacibacter</taxon>
    </lineage>
</organism>
<evidence type="ECO:0000256" key="3">
    <source>
        <dbReference type="ARBA" id="ARBA00022676"/>
    </source>
</evidence>
<dbReference type="Proteomes" id="UP000466966">
    <property type="component" value="Unassembled WGS sequence"/>
</dbReference>
<dbReference type="PANTHER" id="PTHR33908:SF11">
    <property type="entry name" value="MEMBRANE PROTEIN"/>
    <property type="match status" value="1"/>
</dbReference>
<dbReference type="GO" id="GO:0009103">
    <property type="term" value="P:lipopolysaccharide biosynthetic process"/>
    <property type="evidence" value="ECO:0007669"/>
    <property type="project" value="UniProtKB-ARBA"/>
</dbReference>
<dbReference type="InterPro" id="IPR038731">
    <property type="entry name" value="RgtA/B/C-like"/>
</dbReference>
<dbReference type="AlphaFoldDB" id="A0A844Z2A4"/>
<dbReference type="OrthoDB" id="345761at2"/>
<evidence type="ECO:0000256" key="4">
    <source>
        <dbReference type="ARBA" id="ARBA00022679"/>
    </source>
</evidence>
<dbReference type="RefSeq" id="WP_160772520.1">
    <property type="nucleotide sequence ID" value="NZ_WTYV01000005.1"/>
</dbReference>
<feature type="transmembrane region" description="Helical" evidence="8">
    <location>
        <begin position="129"/>
        <end position="149"/>
    </location>
</feature>
<dbReference type="GO" id="GO:0005886">
    <property type="term" value="C:plasma membrane"/>
    <property type="evidence" value="ECO:0007669"/>
    <property type="project" value="UniProtKB-SubCell"/>
</dbReference>
<evidence type="ECO:0000256" key="8">
    <source>
        <dbReference type="SAM" id="Phobius"/>
    </source>
</evidence>
<keyword evidence="2" id="KW-1003">Cell membrane</keyword>
<name>A0A844Z2A4_9SPHN</name>
<dbReference type="EMBL" id="WTYV01000005">
    <property type="protein sequence ID" value="MXO72597.1"/>
    <property type="molecule type" value="Genomic_DNA"/>
</dbReference>
<keyword evidence="4" id="KW-0808">Transferase</keyword>
<proteinExistence type="predicted"/>
<protein>
    <recommendedName>
        <fullName evidence="9">Glycosyltransferase RgtA/B/C/D-like domain-containing protein</fullName>
    </recommendedName>
</protein>
<dbReference type="InterPro" id="IPR050297">
    <property type="entry name" value="LipidA_mod_glycosyltrf_83"/>
</dbReference>
<keyword evidence="11" id="KW-1185">Reference proteome</keyword>
<evidence type="ECO:0000313" key="10">
    <source>
        <dbReference type="EMBL" id="MXO72597.1"/>
    </source>
</evidence>
<evidence type="ECO:0000259" key="9">
    <source>
        <dbReference type="Pfam" id="PF13231"/>
    </source>
</evidence>
<comment type="caution">
    <text evidence="10">The sequence shown here is derived from an EMBL/GenBank/DDBJ whole genome shotgun (WGS) entry which is preliminary data.</text>
</comment>
<evidence type="ECO:0000256" key="1">
    <source>
        <dbReference type="ARBA" id="ARBA00004651"/>
    </source>
</evidence>
<feature type="domain" description="Glycosyltransferase RgtA/B/C/D-like" evidence="9">
    <location>
        <begin position="86"/>
        <end position="235"/>
    </location>
</feature>
<sequence>MSGAPSAALATTATADPAADATGLHGWRWHAVVMAMVTLATLVSRAAFFGDQAAGYDEQLYSLVAQRMLAGDLLYVDIWDRKSVGLFAIFAFAHLLGGDDALAYQLFACLFAAVGGWLVYLAARPLADRLTACGAAMLYPPLIALYGSYSGQAENFFIPLVIAAFVLVTRLDRGNAEVRAAAAMAFGGLALQVKFTVAPQCLLLGALALWHFRAEPLPRLAGRAAAYALIGLAPTLLVTGYYAAVGHFDAYWYASVASSMDRAPSGGGRFMAEHLSALAPMATLALAGIYAAFRLNPPQDRGYYRLVGLWGLSALAGIYLPGTLYLYYYAAFVPMAILLALPFLDRRPRMGWLPLPLALLACLVLLNIPLRLDEARASRQAVDDMALAIRSHVDARSRCLLIFDGPMALQRLSGGCLPSRIVYSDHWNNLLERDALGLDRVAELQRVLARRPGAIITADDRVTEQDPDTNRLIRQALAADYVHVIARPIHKRTYHAWVLRDHRS</sequence>
<feature type="transmembrane region" description="Helical" evidence="8">
    <location>
        <begin position="351"/>
        <end position="370"/>
    </location>
</feature>
<evidence type="ECO:0000256" key="6">
    <source>
        <dbReference type="ARBA" id="ARBA00022989"/>
    </source>
</evidence>
<accession>A0A844Z2A4</accession>
<feature type="transmembrane region" description="Helical" evidence="8">
    <location>
        <begin position="302"/>
        <end position="320"/>
    </location>
</feature>
<feature type="transmembrane region" description="Helical" evidence="8">
    <location>
        <begin position="31"/>
        <end position="50"/>
    </location>
</feature>
<dbReference type="Pfam" id="PF13231">
    <property type="entry name" value="PMT_2"/>
    <property type="match status" value="1"/>
</dbReference>
<keyword evidence="7 8" id="KW-0472">Membrane</keyword>
<evidence type="ECO:0000256" key="2">
    <source>
        <dbReference type="ARBA" id="ARBA00022475"/>
    </source>
</evidence>
<keyword evidence="3" id="KW-0328">Glycosyltransferase</keyword>